<dbReference type="InterPro" id="IPR036390">
    <property type="entry name" value="WH_DNA-bd_sf"/>
</dbReference>
<proteinExistence type="predicted"/>
<dbReference type="PROSITE" id="PS50995">
    <property type="entry name" value="HTH_MARR_2"/>
    <property type="match status" value="1"/>
</dbReference>
<evidence type="ECO:0000313" key="5">
    <source>
        <dbReference type="EMBL" id="PWG00245.1"/>
    </source>
</evidence>
<gene>
    <name evidence="5" type="ORF">DCM90_04735</name>
</gene>
<dbReference type="RefSeq" id="WP_109250192.1">
    <property type="nucleotide sequence ID" value="NZ_QCXQ01000002.1"/>
</dbReference>
<evidence type="ECO:0000256" key="1">
    <source>
        <dbReference type="ARBA" id="ARBA00023015"/>
    </source>
</evidence>
<name>A0A2V1N1I2_9LACO</name>
<accession>A0A2V1N1I2</accession>
<reference evidence="5 6" key="1">
    <citation type="journal article" date="2018" name="Int. J. Syst. Evol. Microbiol.">
        <title>Lactobacillus bambusae sp. nov., isolated from a traditional fermented Ma-bamboo shoots of Taiwan.</title>
        <authorList>
            <person name="Wang L.-T."/>
        </authorList>
    </citation>
    <scope>NUCLEOTIDE SEQUENCE [LARGE SCALE GENOMIC DNA]</scope>
    <source>
        <strain evidence="5 6">BS-W1</strain>
    </source>
</reference>
<dbReference type="PANTHER" id="PTHR35790">
    <property type="entry name" value="HTH-TYPE TRANSCRIPTIONAL REGULATOR PCHR"/>
    <property type="match status" value="1"/>
</dbReference>
<keyword evidence="2" id="KW-0238">DNA-binding</keyword>
<dbReference type="SUPFAM" id="SSF46785">
    <property type="entry name" value="Winged helix' DNA-binding domain"/>
    <property type="match status" value="1"/>
</dbReference>
<organism evidence="5 6">
    <name type="scientific">Levilactobacillus bambusae</name>
    <dbReference type="NCBI Taxonomy" id="2024736"/>
    <lineage>
        <taxon>Bacteria</taxon>
        <taxon>Bacillati</taxon>
        <taxon>Bacillota</taxon>
        <taxon>Bacilli</taxon>
        <taxon>Lactobacillales</taxon>
        <taxon>Lactobacillaceae</taxon>
        <taxon>Levilactobacillus</taxon>
    </lineage>
</organism>
<dbReference type="GO" id="GO:0003677">
    <property type="term" value="F:DNA binding"/>
    <property type="evidence" value="ECO:0007669"/>
    <property type="project" value="UniProtKB-KW"/>
</dbReference>
<sequence>METTEAQIQQRLVQLKSSETQSDERKWMLDHAVSKRMQAQLNRLSALALSVIAEVADHPAENASAIAQSLNVTRGGISRIAKRLLADQLISTVQREGNRKERNYVLTDWGQDVANLHHRMHQALAAHQTKLFAEFTPQELTTINRFLKLALEN</sequence>
<dbReference type="GO" id="GO:0003700">
    <property type="term" value="F:DNA-binding transcription factor activity"/>
    <property type="evidence" value="ECO:0007669"/>
    <property type="project" value="InterPro"/>
</dbReference>
<dbReference type="InterPro" id="IPR052067">
    <property type="entry name" value="Metal_resp_HTH_trans_reg"/>
</dbReference>
<evidence type="ECO:0000256" key="2">
    <source>
        <dbReference type="ARBA" id="ARBA00023125"/>
    </source>
</evidence>
<evidence type="ECO:0000256" key="3">
    <source>
        <dbReference type="ARBA" id="ARBA00023163"/>
    </source>
</evidence>
<evidence type="ECO:0000313" key="6">
    <source>
        <dbReference type="Proteomes" id="UP000245080"/>
    </source>
</evidence>
<dbReference type="Proteomes" id="UP000245080">
    <property type="component" value="Unassembled WGS sequence"/>
</dbReference>
<feature type="domain" description="HTH marR-type" evidence="4">
    <location>
        <begin position="5"/>
        <end position="152"/>
    </location>
</feature>
<dbReference type="Pfam" id="PF01047">
    <property type="entry name" value="MarR"/>
    <property type="match status" value="1"/>
</dbReference>
<evidence type="ECO:0000259" key="4">
    <source>
        <dbReference type="PROSITE" id="PS50995"/>
    </source>
</evidence>
<dbReference type="SMART" id="SM00347">
    <property type="entry name" value="HTH_MARR"/>
    <property type="match status" value="1"/>
</dbReference>
<dbReference type="EMBL" id="QCXQ01000002">
    <property type="protein sequence ID" value="PWG00245.1"/>
    <property type="molecule type" value="Genomic_DNA"/>
</dbReference>
<dbReference type="InterPro" id="IPR036388">
    <property type="entry name" value="WH-like_DNA-bd_sf"/>
</dbReference>
<dbReference type="AlphaFoldDB" id="A0A2V1N1I2"/>
<dbReference type="PANTHER" id="PTHR35790:SF4">
    <property type="entry name" value="HTH-TYPE TRANSCRIPTIONAL REGULATOR PCHR"/>
    <property type="match status" value="1"/>
</dbReference>
<comment type="caution">
    <text evidence="5">The sequence shown here is derived from an EMBL/GenBank/DDBJ whole genome shotgun (WGS) entry which is preliminary data.</text>
</comment>
<keyword evidence="3" id="KW-0804">Transcription</keyword>
<dbReference type="Gene3D" id="1.10.10.10">
    <property type="entry name" value="Winged helix-like DNA-binding domain superfamily/Winged helix DNA-binding domain"/>
    <property type="match status" value="1"/>
</dbReference>
<protein>
    <recommendedName>
        <fullName evidence="4">HTH marR-type domain-containing protein</fullName>
    </recommendedName>
</protein>
<dbReference type="OrthoDB" id="2329684at2"/>
<dbReference type="InterPro" id="IPR000835">
    <property type="entry name" value="HTH_MarR-typ"/>
</dbReference>
<keyword evidence="6" id="KW-1185">Reference proteome</keyword>
<keyword evidence="1" id="KW-0805">Transcription regulation</keyword>